<feature type="domain" description="Ras-GEF" evidence="4">
    <location>
        <begin position="267"/>
        <end position="570"/>
    </location>
</feature>
<evidence type="ECO:0000259" key="5">
    <source>
        <dbReference type="PROSITE" id="PS50212"/>
    </source>
</evidence>
<dbReference type="PROSITE" id="PS50212">
    <property type="entry name" value="RASGEF_NTER"/>
    <property type="match status" value="1"/>
</dbReference>
<keyword evidence="7" id="KW-1185">Reference proteome</keyword>
<dbReference type="Proteomes" id="UP000242146">
    <property type="component" value="Unassembled WGS sequence"/>
</dbReference>
<dbReference type="InterPro" id="IPR036964">
    <property type="entry name" value="RASGEF_cat_dom_sf"/>
</dbReference>
<evidence type="ECO:0000256" key="3">
    <source>
        <dbReference type="SAM" id="MobiDB-lite"/>
    </source>
</evidence>
<dbReference type="OrthoDB" id="546434at2759"/>
<dbReference type="InterPro" id="IPR023578">
    <property type="entry name" value="Ras_GEF_dom_sf"/>
</dbReference>
<accession>A0A1X2G6X0</accession>
<protein>
    <submittedName>
        <fullName evidence="6">Ras GEF</fullName>
    </submittedName>
</protein>
<dbReference type="SMART" id="SM00147">
    <property type="entry name" value="RasGEF"/>
    <property type="match status" value="1"/>
</dbReference>
<dbReference type="EMBL" id="MCGT01000041">
    <property type="protein sequence ID" value="ORX45728.1"/>
    <property type="molecule type" value="Genomic_DNA"/>
</dbReference>
<dbReference type="Pfam" id="PF00617">
    <property type="entry name" value="RasGEF"/>
    <property type="match status" value="1"/>
</dbReference>
<dbReference type="InterPro" id="IPR001895">
    <property type="entry name" value="RASGEF_cat_dom"/>
</dbReference>
<dbReference type="GO" id="GO:0007265">
    <property type="term" value="P:Ras protein signal transduction"/>
    <property type="evidence" value="ECO:0007669"/>
    <property type="project" value="TreeGrafter"/>
</dbReference>
<reference evidence="6 7" key="1">
    <citation type="submission" date="2016-07" db="EMBL/GenBank/DDBJ databases">
        <title>Pervasive Adenine N6-methylation of Active Genes in Fungi.</title>
        <authorList>
            <consortium name="DOE Joint Genome Institute"/>
            <person name="Mondo S.J."/>
            <person name="Dannebaum R.O."/>
            <person name="Kuo R.C."/>
            <person name="Labutti K."/>
            <person name="Haridas S."/>
            <person name="Kuo A."/>
            <person name="Salamov A."/>
            <person name="Ahrendt S.R."/>
            <person name="Lipzen A."/>
            <person name="Sullivan W."/>
            <person name="Andreopoulos W.B."/>
            <person name="Clum A."/>
            <person name="Lindquist E."/>
            <person name="Daum C."/>
            <person name="Ramamoorthy G.K."/>
            <person name="Gryganskyi A."/>
            <person name="Culley D."/>
            <person name="Magnuson J.K."/>
            <person name="James T.Y."/>
            <person name="O'Malley M.A."/>
            <person name="Stajich J.E."/>
            <person name="Spatafora J.W."/>
            <person name="Visel A."/>
            <person name="Grigoriev I.V."/>
        </authorList>
    </citation>
    <scope>NUCLEOTIDE SEQUENCE [LARGE SCALE GENOMIC DNA]</scope>
    <source>
        <strain evidence="6 7">NRRL 3301</strain>
    </source>
</reference>
<evidence type="ECO:0000256" key="1">
    <source>
        <dbReference type="ARBA" id="ARBA00022658"/>
    </source>
</evidence>
<sequence length="582" mass="66936">MTCLREAFEKRKSVEGDTKHRSWPDQHYYDDPYFFDLDDDDFSPDQSLSEGTSSFTSYTDTLSDVFLYASKLQSLHTKPAGLKEHCLNVHTFKKKEHVYHKVNSQGQTTLIHECLHGKLQVVSGDREQLFLKLVDHQAPQDMEYIDVYLLNFIHFGSPLTLMQQFIDKIHDDSRRPFQKQVTSRWLHALQRWIQLSIESLMQQPQWAKKFDQLCHKVLPPLGMAVQASMLKSTFYNETYLLETRPRINMSQFSITLDDQSSPFASLDPTDIARYLTLCDSFLFQQLQLHHFLEAKWRDQPYDAIPLSKLEEKADYIGLLTKRANMLHQWVLQEMHNRHTSTKARKSALKKWIHVAKLCLEWNNFHTSMILTMALLSTSIQKMDAVWGALSHKNKATFDILQQLVDVSNNMSCYRQALEHGLSPIHLAWFSQKKTSNNTSHRKKSSSTSSMSSLPMLSPSSQRRTSCSSASISSTPLSSSSPPIPTLYFLPVVLKDLVFLMDGPASRAPVSDNSAVDLVQFSMYYDTTRYAQRVVQAAHIDYWFATHPPALPFLSSFDQYPSCPSLTIYKIIEQALVHSNPTF</sequence>
<dbReference type="SUPFAM" id="SSF48366">
    <property type="entry name" value="Ras GEF"/>
    <property type="match status" value="1"/>
</dbReference>
<dbReference type="InterPro" id="IPR008937">
    <property type="entry name" value="Ras-like_GEF"/>
</dbReference>
<gene>
    <name evidence="6" type="ORF">DM01DRAFT_1410929</name>
</gene>
<dbReference type="PANTHER" id="PTHR23113">
    <property type="entry name" value="GUANINE NUCLEOTIDE EXCHANGE FACTOR"/>
    <property type="match status" value="1"/>
</dbReference>
<dbReference type="Gene3D" id="1.10.840.10">
    <property type="entry name" value="Ras guanine-nucleotide exchange factors catalytic domain"/>
    <property type="match status" value="1"/>
</dbReference>
<keyword evidence="1 2" id="KW-0344">Guanine-nucleotide releasing factor</keyword>
<name>A0A1X2G6X0_9FUNG</name>
<proteinExistence type="predicted"/>
<dbReference type="Gene3D" id="1.20.870.10">
    <property type="entry name" value="Son of sevenless (SoS) protein Chain: S domain 1"/>
    <property type="match status" value="1"/>
</dbReference>
<evidence type="ECO:0000313" key="7">
    <source>
        <dbReference type="Proteomes" id="UP000242146"/>
    </source>
</evidence>
<dbReference type="PANTHER" id="PTHR23113:SF99">
    <property type="entry name" value="RASGEF DOMAIN-CONTAINING PROTEIN"/>
    <property type="match status" value="1"/>
</dbReference>
<evidence type="ECO:0000313" key="6">
    <source>
        <dbReference type="EMBL" id="ORX45728.1"/>
    </source>
</evidence>
<dbReference type="GO" id="GO:0005886">
    <property type="term" value="C:plasma membrane"/>
    <property type="evidence" value="ECO:0007669"/>
    <property type="project" value="TreeGrafter"/>
</dbReference>
<dbReference type="STRING" id="101127.A0A1X2G6X0"/>
<evidence type="ECO:0000259" key="4">
    <source>
        <dbReference type="PROSITE" id="PS50009"/>
    </source>
</evidence>
<dbReference type="GO" id="GO:0005085">
    <property type="term" value="F:guanyl-nucleotide exchange factor activity"/>
    <property type="evidence" value="ECO:0007669"/>
    <property type="project" value="UniProtKB-KW"/>
</dbReference>
<comment type="caution">
    <text evidence="6">The sequence shown here is derived from an EMBL/GenBank/DDBJ whole genome shotgun (WGS) entry which is preliminary data.</text>
</comment>
<evidence type="ECO:0000256" key="2">
    <source>
        <dbReference type="PROSITE-ProRule" id="PRU00168"/>
    </source>
</evidence>
<feature type="region of interest" description="Disordered" evidence="3">
    <location>
        <begin position="433"/>
        <end position="480"/>
    </location>
</feature>
<organism evidence="6 7">
    <name type="scientific">Hesseltinella vesiculosa</name>
    <dbReference type="NCBI Taxonomy" id="101127"/>
    <lineage>
        <taxon>Eukaryota</taxon>
        <taxon>Fungi</taxon>
        <taxon>Fungi incertae sedis</taxon>
        <taxon>Mucoromycota</taxon>
        <taxon>Mucoromycotina</taxon>
        <taxon>Mucoromycetes</taxon>
        <taxon>Mucorales</taxon>
        <taxon>Cunninghamellaceae</taxon>
        <taxon>Hesseltinella</taxon>
    </lineage>
</organism>
<dbReference type="InterPro" id="IPR000651">
    <property type="entry name" value="Ras-like_Gua-exchang_fac_N"/>
</dbReference>
<dbReference type="AlphaFoldDB" id="A0A1X2G6X0"/>
<dbReference type="PROSITE" id="PS50009">
    <property type="entry name" value="RASGEF_CAT"/>
    <property type="match status" value="1"/>
</dbReference>
<feature type="compositionally biased region" description="Low complexity" evidence="3">
    <location>
        <begin position="445"/>
        <end position="480"/>
    </location>
</feature>
<feature type="domain" description="N-terminal Ras-GEF" evidence="5">
    <location>
        <begin position="117"/>
        <end position="238"/>
    </location>
</feature>